<dbReference type="Proteomes" id="UP000077363">
    <property type="component" value="Chromosome"/>
</dbReference>
<dbReference type="EMBL" id="CP011387">
    <property type="protein sequence ID" value="ANE42435.1"/>
    <property type="molecule type" value="Genomic_DNA"/>
</dbReference>
<evidence type="ECO:0008006" key="5">
    <source>
        <dbReference type="Google" id="ProtNLM"/>
    </source>
</evidence>
<evidence type="ECO:0000313" key="3">
    <source>
        <dbReference type="EMBL" id="ANE42435.1"/>
    </source>
</evidence>
<dbReference type="PROSITE" id="PS51257">
    <property type="entry name" value="PROKAR_LIPOPROTEIN"/>
    <property type="match status" value="1"/>
</dbReference>
<dbReference type="AlphaFoldDB" id="A0A172T5W7"/>
<dbReference type="STRING" id="1182568.SU48_00170"/>
<organism evidence="3 4">
    <name type="scientific">Deinococcus puniceus</name>
    <dbReference type="NCBI Taxonomy" id="1182568"/>
    <lineage>
        <taxon>Bacteria</taxon>
        <taxon>Thermotogati</taxon>
        <taxon>Deinococcota</taxon>
        <taxon>Deinococci</taxon>
        <taxon>Deinococcales</taxon>
        <taxon>Deinococcaceae</taxon>
        <taxon>Deinococcus</taxon>
    </lineage>
</organism>
<dbReference type="KEGG" id="dpu:SU48_00170"/>
<keyword evidence="1" id="KW-1133">Transmembrane helix</keyword>
<dbReference type="OrthoDB" id="74304at2"/>
<keyword evidence="2" id="KW-0732">Signal</keyword>
<proteinExistence type="predicted"/>
<evidence type="ECO:0000256" key="2">
    <source>
        <dbReference type="SAM" id="SignalP"/>
    </source>
</evidence>
<feature type="signal peptide" evidence="2">
    <location>
        <begin position="1"/>
        <end position="25"/>
    </location>
</feature>
<keyword evidence="1" id="KW-0812">Transmembrane</keyword>
<gene>
    <name evidence="3" type="ORF">SU48_00170</name>
</gene>
<feature type="chain" id="PRO_5008000398" description="Lipoprotein" evidence="2">
    <location>
        <begin position="26"/>
        <end position="135"/>
    </location>
</feature>
<keyword evidence="4" id="KW-1185">Reference proteome</keyword>
<name>A0A172T5W7_9DEIO</name>
<evidence type="ECO:0000313" key="4">
    <source>
        <dbReference type="Proteomes" id="UP000077363"/>
    </source>
</evidence>
<protein>
    <recommendedName>
        <fullName evidence="5">Lipoprotein</fullName>
    </recommendedName>
</protein>
<evidence type="ECO:0000256" key="1">
    <source>
        <dbReference type="SAM" id="Phobius"/>
    </source>
</evidence>
<dbReference type="PATRIC" id="fig|1182568.3.peg.37"/>
<feature type="transmembrane region" description="Helical" evidence="1">
    <location>
        <begin position="105"/>
        <end position="128"/>
    </location>
</feature>
<reference evidence="3 4" key="1">
    <citation type="submission" date="2015-01" db="EMBL/GenBank/DDBJ databases">
        <title>Deinococcus puniceus/DY1/ whole genome sequencing.</title>
        <authorList>
            <person name="Kim M.K."/>
            <person name="Srinivasan S."/>
            <person name="Lee J.-J."/>
        </authorList>
    </citation>
    <scope>NUCLEOTIDE SEQUENCE [LARGE SCALE GENOMIC DNA]</scope>
    <source>
        <strain evidence="3 4">DY1</strain>
    </source>
</reference>
<dbReference type="RefSeq" id="WP_064013479.1">
    <property type="nucleotide sequence ID" value="NZ_CP011387.1"/>
</dbReference>
<accession>A0A172T5W7</accession>
<keyword evidence="1" id="KW-0472">Membrane</keyword>
<sequence length="135" mass="14632">MNLRQHRVILPLCSLILAASLASCAPTMQAIGQTTYRPTIRSGAWILLLERVNLSKLTDTTPETSYIEFPDCGRTTVVLVKDVRAMGVEQAQLACQAFAESQTDFLLTALGIVAAASLIGSLFFVFIIDSIVKSL</sequence>